<dbReference type="Pfam" id="PF04782">
    <property type="entry name" value="DUF632"/>
    <property type="match status" value="1"/>
</dbReference>
<feature type="domain" description="DUF632" evidence="3">
    <location>
        <begin position="241"/>
        <end position="480"/>
    </location>
</feature>
<dbReference type="InterPro" id="IPR006867">
    <property type="entry name" value="DUF632"/>
</dbReference>
<evidence type="ECO:0000256" key="2">
    <source>
        <dbReference type="SAM" id="MobiDB-lite"/>
    </source>
</evidence>
<evidence type="ECO:0000313" key="5">
    <source>
        <dbReference type="EMBL" id="EFJ31890.1"/>
    </source>
</evidence>
<dbReference type="EMBL" id="GL377573">
    <property type="protein sequence ID" value="EFJ31890.1"/>
    <property type="molecule type" value="Genomic_DNA"/>
</dbReference>
<dbReference type="PANTHER" id="PTHR21450:SF23">
    <property type="entry name" value="PROTEIN ALTERED PHOSPHATE STARVATION RESPONSE 1"/>
    <property type="match status" value="1"/>
</dbReference>
<dbReference type="eggNOG" id="ENOG502QU1V">
    <property type="taxonomic scope" value="Eukaryota"/>
</dbReference>
<sequence length="607" mass="67736">MGCPCSKAEDLGEEPRDEEDLCNYSAAVSQCKQRKELLRQASQAGRAFAKSHAEFLQSLARTGCALQDFLTGELGITDGFRAAPAPARSSFAIEYTPTASQRVVLEDEFLAGIKPPPPPPGLPSRYWDFDFFQQVEQSIAACSSSKEIHGGDDEEDTVIEMEGDDVKIREIEHHCSNPSPATRERRDSNASVASLSSDGPGDRRLAIVPAELPLHEIEKIFRAEPLWQGSSSPAELGLALTWKNGDHQVTDCNYGWSQALTLERLSAWELKLYEEVKALNSIDADFNKKRKLLCKYDVNRVHDETVDRTRADVKAIENQMSVAVQAMEATAAAVQKITNEELHYQLLELVQGLADMWKSIQDCHERQRAAVLDLRLPRGAAAKEINPGQRKTAQKLQLALLSWSFSLNELITKEKEYISSIMQWLKASISKLNKLHSLSRKKSRVMHLAIPEIYFLCQEWEKSLNDLSKERSGQVIRKLTVAASKIEWYQMEQIKAQKRVSGLVKDLDKKVAGVKNLEKKALGGRKDAPGNLAEKRASLELFRQQVDQEKKKLAELNSSRASFTLGSTESCLPELFGSASSSAKVLVKTHQELHGRAKNGLKQSIVK</sequence>
<reference evidence="5 6" key="1">
    <citation type="journal article" date="2011" name="Science">
        <title>The Selaginella genome identifies genetic changes associated with the evolution of vascular plants.</title>
        <authorList>
            <person name="Banks J.A."/>
            <person name="Nishiyama T."/>
            <person name="Hasebe M."/>
            <person name="Bowman J.L."/>
            <person name="Gribskov M."/>
            <person name="dePamphilis C."/>
            <person name="Albert V.A."/>
            <person name="Aono N."/>
            <person name="Aoyama T."/>
            <person name="Ambrose B.A."/>
            <person name="Ashton N.W."/>
            <person name="Axtell M.J."/>
            <person name="Barker E."/>
            <person name="Barker M.S."/>
            <person name="Bennetzen J.L."/>
            <person name="Bonawitz N.D."/>
            <person name="Chapple C."/>
            <person name="Cheng C."/>
            <person name="Correa L.G."/>
            <person name="Dacre M."/>
            <person name="DeBarry J."/>
            <person name="Dreyer I."/>
            <person name="Elias M."/>
            <person name="Engstrom E.M."/>
            <person name="Estelle M."/>
            <person name="Feng L."/>
            <person name="Finet C."/>
            <person name="Floyd S.K."/>
            <person name="Frommer W.B."/>
            <person name="Fujita T."/>
            <person name="Gramzow L."/>
            <person name="Gutensohn M."/>
            <person name="Harholt J."/>
            <person name="Hattori M."/>
            <person name="Heyl A."/>
            <person name="Hirai T."/>
            <person name="Hiwatashi Y."/>
            <person name="Ishikawa M."/>
            <person name="Iwata M."/>
            <person name="Karol K.G."/>
            <person name="Koehler B."/>
            <person name="Kolukisaoglu U."/>
            <person name="Kubo M."/>
            <person name="Kurata T."/>
            <person name="Lalonde S."/>
            <person name="Li K."/>
            <person name="Li Y."/>
            <person name="Litt A."/>
            <person name="Lyons E."/>
            <person name="Manning G."/>
            <person name="Maruyama T."/>
            <person name="Michael T.P."/>
            <person name="Mikami K."/>
            <person name="Miyazaki S."/>
            <person name="Morinaga S."/>
            <person name="Murata T."/>
            <person name="Mueller-Roeber B."/>
            <person name="Nelson D.R."/>
            <person name="Obara M."/>
            <person name="Oguri Y."/>
            <person name="Olmstead R.G."/>
            <person name="Onodera N."/>
            <person name="Petersen B.L."/>
            <person name="Pils B."/>
            <person name="Prigge M."/>
            <person name="Rensing S.A."/>
            <person name="Riano-Pachon D.M."/>
            <person name="Roberts A.W."/>
            <person name="Sato Y."/>
            <person name="Scheller H.V."/>
            <person name="Schulz B."/>
            <person name="Schulz C."/>
            <person name="Shakirov E.V."/>
            <person name="Shibagaki N."/>
            <person name="Shinohara N."/>
            <person name="Shippen D.E."/>
            <person name="Soerensen I."/>
            <person name="Sotooka R."/>
            <person name="Sugimoto N."/>
            <person name="Sugita M."/>
            <person name="Sumikawa N."/>
            <person name="Tanurdzic M."/>
            <person name="Theissen G."/>
            <person name="Ulvskov P."/>
            <person name="Wakazuki S."/>
            <person name="Weng J.K."/>
            <person name="Willats W.W."/>
            <person name="Wipf D."/>
            <person name="Wolf P.G."/>
            <person name="Yang L."/>
            <person name="Zimmer A.D."/>
            <person name="Zhu Q."/>
            <person name="Mitros T."/>
            <person name="Hellsten U."/>
            <person name="Loque D."/>
            <person name="Otillar R."/>
            <person name="Salamov A."/>
            <person name="Schmutz J."/>
            <person name="Shapiro H."/>
            <person name="Lindquist E."/>
            <person name="Lucas S."/>
            <person name="Rokhsar D."/>
            <person name="Grigoriev I.V."/>
        </authorList>
    </citation>
    <scope>NUCLEOTIDE SEQUENCE [LARGE SCALE GENOMIC DNA]</scope>
</reference>
<evidence type="ECO:0000259" key="3">
    <source>
        <dbReference type="Pfam" id="PF04782"/>
    </source>
</evidence>
<dbReference type="AlphaFoldDB" id="D8R7I4"/>
<feature type="region of interest" description="Disordered" evidence="2">
    <location>
        <begin position="174"/>
        <end position="199"/>
    </location>
</feature>
<feature type="domain" description="DUF630" evidence="4">
    <location>
        <begin position="1"/>
        <end position="73"/>
    </location>
</feature>
<evidence type="ECO:0000259" key="4">
    <source>
        <dbReference type="Pfam" id="PF04783"/>
    </source>
</evidence>
<dbReference type="STRING" id="88036.D8R7I4"/>
<evidence type="ECO:0008006" key="7">
    <source>
        <dbReference type="Google" id="ProtNLM"/>
    </source>
</evidence>
<feature type="coiled-coil region" evidence="1">
    <location>
        <begin position="532"/>
        <end position="559"/>
    </location>
</feature>
<keyword evidence="6" id="KW-1185">Reference proteome</keyword>
<dbReference type="Proteomes" id="UP000001514">
    <property type="component" value="Unassembled WGS sequence"/>
</dbReference>
<protein>
    <recommendedName>
        <fullName evidence="7">DUF632 domain-containing protein</fullName>
    </recommendedName>
</protein>
<dbReference type="InParanoid" id="D8R7I4"/>
<evidence type="ECO:0000313" key="6">
    <source>
        <dbReference type="Proteomes" id="UP000001514"/>
    </source>
</evidence>
<dbReference type="InterPro" id="IPR006868">
    <property type="entry name" value="DUF630"/>
</dbReference>
<evidence type="ECO:0000256" key="1">
    <source>
        <dbReference type="SAM" id="Coils"/>
    </source>
</evidence>
<dbReference type="Gramene" id="EFJ31890">
    <property type="protein sequence ID" value="EFJ31890"/>
    <property type="gene ID" value="SELMODRAFT_408195"/>
</dbReference>
<keyword evidence="1" id="KW-0175">Coiled coil</keyword>
<organism evidence="6">
    <name type="scientific">Selaginella moellendorffii</name>
    <name type="common">Spikemoss</name>
    <dbReference type="NCBI Taxonomy" id="88036"/>
    <lineage>
        <taxon>Eukaryota</taxon>
        <taxon>Viridiplantae</taxon>
        <taxon>Streptophyta</taxon>
        <taxon>Embryophyta</taxon>
        <taxon>Tracheophyta</taxon>
        <taxon>Lycopodiopsida</taxon>
        <taxon>Selaginellales</taxon>
        <taxon>Selaginellaceae</taxon>
        <taxon>Selaginella</taxon>
    </lineage>
</organism>
<accession>D8R7I4</accession>
<gene>
    <name evidence="5" type="ORF">SELMODRAFT_408195</name>
</gene>
<proteinExistence type="predicted"/>
<name>D8R7I4_SELML</name>
<dbReference type="KEGG" id="smo:SELMODRAFT_408195"/>
<dbReference type="Pfam" id="PF04783">
    <property type="entry name" value="DUF630"/>
    <property type="match status" value="1"/>
</dbReference>
<dbReference type="HOGENOM" id="CLU_010985_5_1_1"/>
<dbReference type="PANTHER" id="PTHR21450">
    <property type="entry name" value="PROTEIN ALTERED PHOSPHATE STARVATION RESPONSE 1"/>
    <property type="match status" value="1"/>
</dbReference>